<keyword evidence="1" id="KW-1133">Transmembrane helix</keyword>
<evidence type="ECO:0000259" key="2">
    <source>
        <dbReference type="Pfam" id="PF02698"/>
    </source>
</evidence>
<proteinExistence type="predicted"/>
<dbReference type="Pfam" id="PF02698">
    <property type="entry name" value="DUF218"/>
    <property type="match status" value="1"/>
</dbReference>
<feature type="transmembrane region" description="Helical" evidence="1">
    <location>
        <begin position="38"/>
        <end position="59"/>
    </location>
</feature>
<evidence type="ECO:0000313" key="4">
    <source>
        <dbReference type="Proteomes" id="UP000430975"/>
    </source>
</evidence>
<dbReference type="GO" id="GO:0005886">
    <property type="term" value="C:plasma membrane"/>
    <property type="evidence" value="ECO:0007669"/>
    <property type="project" value="TreeGrafter"/>
</dbReference>
<keyword evidence="1" id="KW-0472">Membrane</keyword>
<dbReference type="Gene3D" id="3.40.50.620">
    <property type="entry name" value="HUPs"/>
    <property type="match status" value="1"/>
</dbReference>
<dbReference type="InterPro" id="IPR051599">
    <property type="entry name" value="Cell_Envelope_Assoc"/>
</dbReference>
<dbReference type="Proteomes" id="UP000430975">
    <property type="component" value="Unassembled WGS sequence"/>
</dbReference>
<feature type="domain" description="DUF218" evidence="2">
    <location>
        <begin position="86"/>
        <end position="206"/>
    </location>
</feature>
<reference evidence="3 4" key="1">
    <citation type="submission" date="2019-11" db="EMBL/GenBank/DDBJ databases">
        <title>Characterisation of Fundicoccus ignavus gen. nov. sp. nov., a novel genus of the family Aerococcaceae isolated from bulk tank milk.</title>
        <authorList>
            <person name="Siebert A."/>
            <person name="Huptas C."/>
            <person name="Wenning M."/>
            <person name="Scherer S."/>
            <person name="Doll E.V."/>
        </authorList>
    </citation>
    <scope>NUCLEOTIDE SEQUENCE [LARGE SCALE GENOMIC DNA]</scope>
    <source>
        <strain evidence="3 4">WS4759</strain>
    </source>
</reference>
<keyword evidence="4" id="KW-1185">Reference proteome</keyword>
<dbReference type="AlphaFoldDB" id="A0A6I2GD00"/>
<evidence type="ECO:0000256" key="1">
    <source>
        <dbReference type="SAM" id="Phobius"/>
    </source>
</evidence>
<sequence length="264" mass="29797">MKMLVSINHIGCILFVYLRSREQMLRVLRMIWKGFVKLVQLAFLTFILFISVIGLINLYTIGSTYSQMLTPEELASTDFMAADVPILVLGAGVVNNEEPSLILKQRLDQAFEVYGLAPEKRLIMSGDHRDIYYNEVAVMKDYLVNKGVPSSQIYLDHAGYSTYASLYRLKEVIGEERVIIVTQGYHLSRALMLARGLGLDAVGVPAPDSKSSRGYREMREIFARVKDFAITYLGYEEEESPILGEKFDLLMDGDQTNDKEGLGN</sequence>
<organism evidence="3 4">
    <name type="scientific">Fundicoccus ignavus</name>
    <dbReference type="NCBI Taxonomy" id="2664442"/>
    <lineage>
        <taxon>Bacteria</taxon>
        <taxon>Bacillati</taxon>
        <taxon>Bacillota</taxon>
        <taxon>Bacilli</taxon>
        <taxon>Lactobacillales</taxon>
        <taxon>Aerococcaceae</taxon>
        <taxon>Fundicoccus</taxon>
    </lineage>
</organism>
<dbReference type="PANTHER" id="PTHR30336:SF6">
    <property type="entry name" value="INTEGRAL MEMBRANE PROTEIN"/>
    <property type="match status" value="1"/>
</dbReference>
<evidence type="ECO:0000313" key="3">
    <source>
        <dbReference type="EMBL" id="MRI85660.1"/>
    </source>
</evidence>
<keyword evidence="1" id="KW-0812">Transmembrane</keyword>
<comment type="caution">
    <text evidence="3">The sequence shown here is derived from an EMBL/GenBank/DDBJ whole genome shotgun (WGS) entry which is preliminary data.</text>
</comment>
<dbReference type="CDD" id="cd06259">
    <property type="entry name" value="YdcF-like"/>
    <property type="match status" value="1"/>
</dbReference>
<dbReference type="InterPro" id="IPR014729">
    <property type="entry name" value="Rossmann-like_a/b/a_fold"/>
</dbReference>
<dbReference type="InterPro" id="IPR003848">
    <property type="entry name" value="DUF218"/>
</dbReference>
<accession>A0A6I2GD00</accession>
<dbReference type="PANTHER" id="PTHR30336">
    <property type="entry name" value="INNER MEMBRANE PROTEIN, PROBABLE PERMEASE"/>
    <property type="match status" value="1"/>
</dbReference>
<protein>
    <submittedName>
        <fullName evidence="3">SanA protein</fullName>
    </submittedName>
</protein>
<name>A0A6I2GD00_9LACT</name>
<dbReference type="EMBL" id="WJQS01000005">
    <property type="protein sequence ID" value="MRI85660.1"/>
    <property type="molecule type" value="Genomic_DNA"/>
</dbReference>
<gene>
    <name evidence="3" type="ORF">GIY09_07165</name>
</gene>